<dbReference type="AlphaFoldDB" id="A0A1T4LRL8"/>
<evidence type="ECO:0000313" key="2">
    <source>
        <dbReference type="Proteomes" id="UP000190395"/>
    </source>
</evidence>
<evidence type="ECO:0000313" key="1">
    <source>
        <dbReference type="EMBL" id="SJZ57370.1"/>
    </source>
</evidence>
<dbReference type="RefSeq" id="WP_078930394.1">
    <property type="nucleotide sequence ID" value="NZ_CAMCOW010000138.1"/>
</dbReference>
<dbReference type="STRING" id="225004.SAMN02745152_00657"/>
<sequence>MKKNFLFCAFIFVSVIFISCSKKNEKIQFDSLEPMAIEPGIEWLLVTSPYTACHKEAGYENPVESYLRRGEIRVVEGSSTVKIDDNYEKWFFVKEGWIPENCARIFSNKLRAQTAKSELR</sequence>
<name>A0A1T4LRL8_9SPIR</name>
<reference evidence="1 2" key="1">
    <citation type="submission" date="2017-02" db="EMBL/GenBank/DDBJ databases">
        <authorList>
            <person name="Peterson S.W."/>
        </authorList>
    </citation>
    <scope>NUCLEOTIDE SEQUENCE [LARGE SCALE GENOMIC DNA]</scope>
    <source>
        <strain evidence="1 2">ATCC BAA-909</strain>
    </source>
</reference>
<dbReference type="OrthoDB" id="361398at2"/>
<proteinExistence type="predicted"/>
<evidence type="ECO:0008006" key="3">
    <source>
        <dbReference type="Google" id="ProtNLM"/>
    </source>
</evidence>
<dbReference type="GeneID" id="303366924"/>
<dbReference type="EMBL" id="FUXC01000002">
    <property type="protein sequence ID" value="SJZ57370.1"/>
    <property type="molecule type" value="Genomic_DNA"/>
</dbReference>
<dbReference type="Proteomes" id="UP000190395">
    <property type="component" value="Unassembled WGS sequence"/>
</dbReference>
<organism evidence="1 2">
    <name type="scientific">Treponema berlinense</name>
    <dbReference type="NCBI Taxonomy" id="225004"/>
    <lineage>
        <taxon>Bacteria</taxon>
        <taxon>Pseudomonadati</taxon>
        <taxon>Spirochaetota</taxon>
        <taxon>Spirochaetia</taxon>
        <taxon>Spirochaetales</taxon>
        <taxon>Treponemataceae</taxon>
        <taxon>Treponema</taxon>
    </lineage>
</organism>
<protein>
    <recommendedName>
        <fullName evidence="3">SH3 domain-containing protein</fullName>
    </recommendedName>
</protein>
<accession>A0A1T4LRL8</accession>
<keyword evidence="2" id="KW-1185">Reference proteome</keyword>
<gene>
    <name evidence="1" type="ORF">SAMN02745152_00657</name>
</gene>
<dbReference type="PROSITE" id="PS51257">
    <property type="entry name" value="PROKAR_LIPOPROTEIN"/>
    <property type="match status" value="1"/>
</dbReference>